<keyword evidence="2" id="KW-0695">RNA-directed DNA polymerase</keyword>
<dbReference type="Gene3D" id="4.10.740.10">
    <property type="entry name" value="Coagulation Factor IX"/>
    <property type="match status" value="1"/>
</dbReference>
<dbReference type="InterPro" id="IPR000294">
    <property type="entry name" value="GLA_domain"/>
</dbReference>
<keyword evidence="2" id="KW-0548">Nucleotidyltransferase</keyword>
<dbReference type="InterPro" id="IPR000477">
    <property type="entry name" value="RT_dom"/>
</dbReference>
<keyword evidence="3" id="KW-1185">Reference proteome</keyword>
<dbReference type="OrthoDB" id="414730at2759"/>
<organism evidence="2 3">
    <name type="scientific">Paramuricea clavata</name>
    <name type="common">Red gorgonian</name>
    <name type="synonym">Violescent sea-whip</name>
    <dbReference type="NCBI Taxonomy" id="317549"/>
    <lineage>
        <taxon>Eukaryota</taxon>
        <taxon>Metazoa</taxon>
        <taxon>Cnidaria</taxon>
        <taxon>Anthozoa</taxon>
        <taxon>Octocorallia</taxon>
        <taxon>Malacalcyonacea</taxon>
        <taxon>Plexauridae</taxon>
        <taxon>Paramuricea</taxon>
    </lineage>
</organism>
<dbReference type="GO" id="GO:0003964">
    <property type="term" value="F:RNA-directed DNA polymerase activity"/>
    <property type="evidence" value="ECO:0007669"/>
    <property type="project" value="UniProtKB-KW"/>
</dbReference>
<dbReference type="InterPro" id="IPR017857">
    <property type="entry name" value="Coagulation_fac-like_Gla_dom"/>
</dbReference>
<comment type="caution">
    <text evidence="2">The sequence shown here is derived from an EMBL/GenBank/DDBJ whole genome shotgun (WGS) entry which is preliminary data.</text>
</comment>
<dbReference type="Pfam" id="PF00078">
    <property type="entry name" value="RVT_1"/>
    <property type="match status" value="1"/>
</dbReference>
<keyword evidence="2" id="KW-0808">Transferase</keyword>
<protein>
    <submittedName>
        <fullName evidence="2">RNA-directed DNA polymerase from mobile element jockey-like</fullName>
    </submittedName>
</protein>
<dbReference type="Proteomes" id="UP001152795">
    <property type="component" value="Unassembled WGS sequence"/>
</dbReference>
<dbReference type="InterPro" id="IPR043502">
    <property type="entry name" value="DNA/RNA_pol_sf"/>
</dbReference>
<dbReference type="GO" id="GO:0005509">
    <property type="term" value="F:calcium ion binding"/>
    <property type="evidence" value="ECO:0007669"/>
    <property type="project" value="InterPro"/>
</dbReference>
<dbReference type="EMBL" id="CACRXK020008253">
    <property type="protein sequence ID" value="CAB4014320.1"/>
    <property type="molecule type" value="Genomic_DNA"/>
</dbReference>
<dbReference type="GO" id="GO:0005576">
    <property type="term" value="C:extracellular region"/>
    <property type="evidence" value="ECO:0007669"/>
    <property type="project" value="InterPro"/>
</dbReference>
<evidence type="ECO:0000313" key="3">
    <source>
        <dbReference type="Proteomes" id="UP001152795"/>
    </source>
</evidence>
<dbReference type="SUPFAM" id="SSF56672">
    <property type="entry name" value="DNA/RNA polymerases"/>
    <property type="match status" value="1"/>
</dbReference>
<sequence length="279" mass="33309">MGIFPSEWKIARVIPLHKKGSRSVLDNYRPISILPVISKIFEKILYEQLYEYFTTNNLLSEQQFGFRRFHSTSTALLECTDEWYVNMDRGLYNLAVFLDLKKAFDPVNHDILLAKLELYGIKNTPLMLLKSYLSDRSQKCQFTTQEPVYVQSNHDLGSCDEENYGRRELIKDSDGNETLLICSHDNGVYSWKEDAMETEIDDTDHVMEDVMLKREAATEFFQRDRRGSLLHECYTECCSWEEVRENYGNDRRNAIKYWNKFRMWKKKNKNKCKHRRWTW</sequence>
<evidence type="ECO:0000313" key="2">
    <source>
        <dbReference type="EMBL" id="CAB4014320.1"/>
    </source>
</evidence>
<name>A0A6S7IDV9_PARCT</name>
<dbReference type="PROSITE" id="PS50998">
    <property type="entry name" value="GLA_2"/>
    <property type="match status" value="1"/>
</dbReference>
<dbReference type="PANTHER" id="PTHR19446">
    <property type="entry name" value="REVERSE TRANSCRIPTASES"/>
    <property type="match status" value="1"/>
</dbReference>
<proteinExistence type="predicted"/>
<keyword evidence="1" id="KW-1015">Disulfide bond</keyword>
<dbReference type="InterPro" id="IPR035972">
    <property type="entry name" value="GLA-like_dom_SF"/>
</dbReference>
<dbReference type="SUPFAM" id="SSF57630">
    <property type="entry name" value="GLA-domain"/>
    <property type="match status" value="1"/>
</dbReference>
<reference evidence="2" key="1">
    <citation type="submission" date="2020-04" db="EMBL/GenBank/DDBJ databases">
        <authorList>
            <person name="Alioto T."/>
            <person name="Alioto T."/>
            <person name="Gomez Garrido J."/>
        </authorList>
    </citation>
    <scope>NUCLEOTIDE SEQUENCE</scope>
    <source>
        <strain evidence="2">A484AB</strain>
    </source>
</reference>
<gene>
    <name evidence="2" type="ORF">PACLA_8A043305</name>
</gene>
<accession>A0A6S7IDV9</accession>
<dbReference type="CDD" id="cd01650">
    <property type="entry name" value="RT_nLTR_like"/>
    <property type="match status" value="1"/>
</dbReference>
<evidence type="ECO:0000256" key="1">
    <source>
        <dbReference type="ARBA" id="ARBA00023157"/>
    </source>
</evidence>
<dbReference type="AlphaFoldDB" id="A0A6S7IDV9"/>